<gene>
    <name evidence="10" type="ORF">ZT3D7_G8703</name>
</gene>
<dbReference type="SUPFAM" id="SSF53223">
    <property type="entry name" value="Aminoacid dehydrogenase-like, N-terminal domain"/>
    <property type="match status" value="1"/>
</dbReference>
<dbReference type="PRINTS" id="PR00072">
    <property type="entry name" value="MALOXRDTASE"/>
</dbReference>
<dbReference type="InterPro" id="IPR036291">
    <property type="entry name" value="NAD(P)-bd_dom_sf"/>
</dbReference>
<accession>A0A1X7S1N8</accession>
<dbReference type="PANTHER" id="PTHR23406">
    <property type="entry name" value="MALIC ENZYME-RELATED"/>
    <property type="match status" value="1"/>
</dbReference>
<evidence type="ECO:0000256" key="4">
    <source>
        <dbReference type="ARBA" id="ARBA00023027"/>
    </source>
</evidence>
<dbReference type="Pfam" id="PF00390">
    <property type="entry name" value="malic"/>
    <property type="match status" value="1"/>
</dbReference>
<keyword evidence="3 7" id="KW-0479">Metal-binding</keyword>
<comment type="cofactor">
    <cofactor evidence="7">
        <name>Mg(2+)</name>
        <dbReference type="ChEBI" id="CHEBI:18420"/>
    </cofactor>
    <cofactor evidence="7">
        <name>Mn(2+)</name>
        <dbReference type="ChEBI" id="CHEBI:29035"/>
    </cofactor>
    <text evidence="7">Divalent metal cations. Prefers magnesium or manganese.</text>
</comment>
<evidence type="ECO:0000256" key="5">
    <source>
        <dbReference type="PIRSR" id="PIRSR000106-1"/>
    </source>
</evidence>
<dbReference type="PANTHER" id="PTHR23406:SF34">
    <property type="entry name" value="NAD-DEPENDENT MALIC ENZYME, MITOCHONDRIAL"/>
    <property type="match status" value="1"/>
</dbReference>
<dbReference type="GO" id="GO:0005829">
    <property type="term" value="C:cytosol"/>
    <property type="evidence" value="ECO:0007669"/>
    <property type="project" value="TreeGrafter"/>
</dbReference>
<dbReference type="GO" id="GO:0005739">
    <property type="term" value="C:mitochondrion"/>
    <property type="evidence" value="ECO:0007669"/>
    <property type="project" value="TreeGrafter"/>
</dbReference>
<evidence type="ECO:0000256" key="7">
    <source>
        <dbReference type="PIRSR" id="PIRSR000106-3"/>
    </source>
</evidence>
<evidence type="ECO:0000313" key="10">
    <source>
        <dbReference type="EMBL" id="SMQ53549.1"/>
    </source>
</evidence>
<dbReference type="Proteomes" id="UP000215127">
    <property type="component" value="Chromosome 8"/>
</dbReference>
<evidence type="ECO:0000256" key="3">
    <source>
        <dbReference type="ARBA" id="ARBA00022723"/>
    </source>
</evidence>
<keyword evidence="11" id="KW-1185">Reference proteome</keyword>
<name>A0A1X7S1N8_ZYMT9</name>
<comment type="cofactor">
    <cofactor evidence="1">
        <name>Mn(2+)</name>
        <dbReference type="ChEBI" id="CHEBI:29035"/>
    </cofactor>
</comment>
<evidence type="ECO:0000313" key="11">
    <source>
        <dbReference type="Proteomes" id="UP000215127"/>
    </source>
</evidence>
<reference evidence="10 11" key="1">
    <citation type="submission" date="2016-06" db="EMBL/GenBank/DDBJ databases">
        <authorList>
            <person name="Kjaerup R.B."/>
            <person name="Dalgaard T.S."/>
            <person name="Juul-Madsen H.R."/>
        </authorList>
    </citation>
    <scope>NUCLEOTIDE SEQUENCE [LARGE SCALE GENOMIC DNA]</scope>
</reference>
<dbReference type="AlphaFoldDB" id="A0A1X7S1N8"/>
<dbReference type="GO" id="GO:0006108">
    <property type="term" value="P:malate metabolic process"/>
    <property type="evidence" value="ECO:0007669"/>
    <property type="project" value="TreeGrafter"/>
</dbReference>
<dbReference type="SMART" id="SM00919">
    <property type="entry name" value="Malic_M"/>
    <property type="match status" value="1"/>
</dbReference>
<dbReference type="InterPro" id="IPR001891">
    <property type="entry name" value="Malic_OxRdtase"/>
</dbReference>
<evidence type="ECO:0000256" key="2">
    <source>
        <dbReference type="ARBA" id="ARBA00008785"/>
    </source>
</evidence>
<dbReference type="InterPro" id="IPR012301">
    <property type="entry name" value="Malic_N_dom"/>
</dbReference>
<feature type="domain" description="Malic enzyme N-terminal" evidence="9">
    <location>
        <begin position="81"/>
        <end position="262"/>
    </location>
</feature>
<dbReference type="PIRSF" id="PIRSF000106">
    <property type="entry name" value="ME"/>
    <property type="match status" value="1"/>
</dbReference>
<organism evidence="10 11">
    <name type="scientific">Zymoseptoria tritici (strain ST99CH_3D7)</name>
    <dbReference type="NCBI Taxonomy" id="1276538"/>
    <lineage>
        <taxon>Eukaryota</taxon>
        <taxon>Fungi</taxon>
        <taxon>Dikarya</taxon>
        <taxon>Ascomycota</taxon>
        <taxon>Pezizomycotina</taxon>
        <taxon>Dothideomycetes</taxon>
        <taxon>Dothideomycetidae</taxon>
        <taxon>Mycosphaerellales</taxon>
        <taxon>Mycosphaerellaceae</taxon>
        <taxon>Zymoseptoria</taxon>
    </lineage>
</organism>
<evidence type="ECO:0000259" key="8">
    <source>
        <dbReference type="SMART" id="SM00919"/>
    </source>
</evidence>
<dbReference type="SMART" id="SM01274">
    <property type="entry name" value="malic"/>
    <property type="match status" value="1"/>
</dbReference>
<dbReference type="GO" id="GO:0004471">
    <property type="term" value="F:malate dehydrogenase (decarboxylating) (NAD+) activity"/>
    <property type="evidence" value="ECO:0007669"/>
    <property type="project" value="TreeGrafter"/>
</dbReference>
<feature type="binding site" evidence="7">
    <location>
        <position position="271"/>
    </location>
    <ligand>
        <name>a divalent metal cation</name>
        <dbReference type="ChEBI" id="CHEBI:60240"/>
    </ligand>
</feature>
<evidence type="ECO:0008006" key="12">
    <source>
        <dbReference type="Google" id="ProtNLM"/>
    </source>
</evidence>
<feature type="active site" description="Proton acceptor" evidence="5">
    <location>
        <position position="176"/>
    </location>
</feature>
<dbReference type="InterPro" id="IPR037062">
    <property type="entry name" value="Malic_N_dom_sf"/>
</dbReference>
<feature type="binding site" evidence="7">
    <location>
        <position position="247"/>
    </location>
    <ligand>
        <name>a divalent metal cation</name>
        <dbReference type="ChEBI" id="CHEBI:60240"/>
    </ligand>
</feature>
<dbReference type="Gene3D" id="3.40.50.10380">
    <property type="entry name" value="Malic enzyme, N-terminal domain"/>
    <property type="match status" value="1"/>
</dbReference>
<feature type="binding site" evidence="6">
    <location>
        <position position="441"/>
    </location>
    <ligand>
        <name>(S)-malate</name>
        <dbReference type="ChEBI" id="CHEBI:15589"/>
    </ligand>
</feature>
<dbReference type="Gene3D" id="3.40.50.720">
    <property type="entry name" value="NAD(P)-binding Rossmann-like Domain"/>
    <property type="match status" value="2"/>
</dbReference>
<sequence length="549" mass="60138">MAAPLHAEGPIRTPYTGVELLNTPYLNKGTAFPADERRVLGLTALLPTSVHTLDQQLQRAWHQYQSRDNDLARNTFLTSLKEQNEVLYYRLVLDHLSEVFSIIYTPTEGEAIQRYSSLFRRPEGIFLNIHEIDHVDQALANGGNPDDIDYIVVTDGEEILGIGDQGVGGILISIAKLVLMTVCAGVHPNRTLPVVLDCGTNNEEHLNDPLYLGLREKRVRGEQYDKLIEAFVSSARRRFPKAMLHFEDFGLDNARRILDQYRSEVPCFNDDVQGTGCVTLAAITAAFHVSGQSLKDIRMVIFGSGSAGIGIADQVRNAIAAECKIDKDEAAKQIWLLDKPGLLTTNVDVSSAQKGFVRDAAEWKGKGTSLLGVVKDVKPNVLIGTSSPELSRKTLSKKWPPTSNDLLFCLSLVATGSPFDAVKGPWGKDGAEVEIQPAECNNSVVFPGIGLGSILCRTKLITDEMLVGAVEGVASMAPAKTDSTAPLLPGVEDVRAVSVRVARNVIKAAVKGKVATQEGIPMESDEELDQWIEKQMWKAEYRPIKLEKR</sequence>
<dbReference type="STRING" id="1276538.A0A1X7S1N8"/>
<comment type="similarity">
    <text evidence="2">Belongs to the malic enzymes family.</text>
</comment>
<dbReference type="NCBIfam" id="NF010052">
    <property type="entry name" value="PRK13529.1"/>
    <property type="match status" value="1"/>
</dbReference>
<feature type="domain" description="Malic enzyme NAD-binding" evidence="8">
    <location>
        <begin position="272"/>
        <end position="510"/>
    </location>
</feature>
<feature type="active site" description="Proton donor" evidence="5">
    <location>
        <position position="104"/>
    </location>
</feature>
<evidence type="ECO:0000256" key="1">
    <source>
        <dbReference type="ARBA" id="ARBA00001936"/>
    </source>
</evidence>
<feature type="binding site" evidence="7">
    <location>
        <position position="248"/>
    </location>
    <ligand>
        <name>a divalent metal cation</name>
        <dbReference type="ChEBI" id="CHEBI:60240"/>
    </ligand>
</feature>
<evidence type="ECO:0000256" key="6">
    <source>
        <dbReference type="PIRSR" id="PIRSR000106-2"/>
    </source>
</evidence>
<dbReference type="SUPFAM" id="SSF51735">
    <property type="entry name" value="NAD(P)-binding Rossmann-fold domains"/>
    <property type="match status" value="1"/>
</dbReference>
<dbReference type="InterPro" id="IPR012302">
    <property type="entry name" value="Malic_NAD-bd"/>
</dbReference>
<dbReference type="InterPro" id="IPR046346">
    <property type="entry name" value="Aminoacid_DH-like_N_sf"/>
</dbReference>
<protein>
    <recommendedName>
        <fullName evidence="12">Malic enzyme</fullName>
    </recommendedName>
</protein>
<dbReference type="EMBL" id="LT853699">
    <property type="protein sequence ID" value="SMQ53549.1"/>
    <property type="molecule type" value="Genomic_DNA"/>
</dbReference>
<proteinExistence type="inferred from homology"/>
<evidence type="ECO:0000259" key="9">
    <source>
        <dbReference type="SMART" id="SM01274"/>
    </source>
</evidence>
<dbReference type="GO" id="GO:0046872">
    <property type="term" value="F:metal ion binding"/>
    <property type="evidence" value="ECO:0007669"/>
    <property type="project" value="UniProtKB-KW"/>
</dbReference>
<dbReference type="GO" id="GO:0051287">
    <property type="term" value="F:NAD binding"/>
    <property type="evidence" value="ECO:0007669"/>
    <property type="project" value="InterPro"/>
</dbReference>
<dbReference type="Pfam" id="PF03949">
    <property type="entry name" value="Malic_M"/>
    <property type="match status" value="2"/>
</dbReference>
<dbReference type="FunFam" id="3.40.50.10380:FF:000001">
    <property type="entry name" value="NAD-dependent malic enzyme"/>
    <property type="match status" value="1"/>
</dbReference>
<keyword evidence="4" id="KW-0520">NAD</keyword>